<dbReference type="PRINTS" id="PR00364">
    <property type="entry name" value="DISEASERSIST"/>
</dbReference>
<dbReference type="EnsemblPlants" id="LPERR11G19300.1">
    <property type="protein sequence ID" value="LPERR11G19300.1"/>
    <property type="gene ID" value="LPERR11G19300"/>
</dbReference>
<evidence type="ECO:0000256" key="1">
    <source>
        <dbReference type="ARBA" id="ARBA00022614"/>
    </source>
</evidence>
<organism evidence="4 5">
    <name type="scientific">Leersia perrieri</name>
    <dbReference type="NCBI Taxonomy" id="77586"/>
    <lineage>
        <taxon>Eukaryota</taxon>
        <taxon>Viridiplantae</taxon>
        <taxon>Streptophyta</taxon>
        <taxon>Embryophyta</taxon>
        <taxon>Tracheophyta</taxon>
        <taxon>Spermatophyta</taxon>
        <taxon>Magnoliopsida</taxon>
        <taxon>Liliopsida</taxon>
        <taxon>Poales</taxon>
        <taxon>Poaceae</taxon>
        <taxon>BOP clade</taxon>
        <taxon>Oryzoideae</taxon>
        <taxon>Oryzeae</taxon>
        <taxon>Oryzinae</taxon>
        <taxon>Leersia</taxon>
    </lineage>
</organism>
<evidence type="ECO:0000313" key="5">
    <source>
        <dbReference type="Proteomes" id="UP000032180"/>
    </source>
</evidence>
<protein>
    <submittedName>
        <fullName evidence="4">Uncharacterized protein</fullName>
    </submittedName>
</protein>
<evidence type="ECO:0000259" key="3">
    <source>
        <dbReference type="Pfam" id="PF25019"/>
    </source>
</evidence>
<name>A0A0D9XVB7_9ORYZ</name>
<dbReference type="InterPro" id="IPR056789">
    <property type="entry name" value="LRR_R13L1-DRL21"/>
</dbReference>
<reference evidence="4 5" key="2">
    <citation type="submission" date="2013-12" db="EMBL/GenBank/DDBJ databases">
        <authorList>
            <person name="Yu Y."/>
            <person name="Lee S."/>
            <person name="de Baynast K."/>
            <person name="Wissotski M."/>
            <person name="Liu L."/>
            <person name="Talag J."/>
            <person name="Goicoechea J."/>
            <person name="Angelova A."/>
            <person name="Jetty R."/>
            <person name="Kudrna D."/>
            <person name="Golser W."/>
            <person name="Rivera L."/>
            <person name="Zhang J."/>
            <person name="Wing R."/>
        </authorList>
    </citation>
    <scope>NUCLEOTIDE SEQUENCE</scope>
</reference>
<reference evidence="4 5" key="1">
    <citation type="submission" date="2012-08" db="EMBL/GenBank/DDBJ databases">
        <title>Oryza genome evolution.</title>
        <authorList>
            <person name="Wing R.A."/>
        </authorList>
    </citation>
    <scope>NUCLEOTIDE SEQUENCE</scope>
</reference>
<dbReference type="Proteomes" id="UP000032180">
    <property type="component" value="Chromosome 11"/>
</dbReference>
<proteinExistence type="predicted"/>
<dbReference type="PANTHER" id="PTHR36766">
    <property type="entry name" value="PLANT BROAD-SPECTRUM MILDEW RESISTANCE PROTEIN RPW8"/>
    <property type="match status" value="1"/>
</dbReference>
<dbReference type="Pfam" id="PF00931">
    <property type="entry name" value="NB-ARC"/>
    <property type="match status" value="1"/>
</dbReference>
<dbReference type="SUPFAM" id="SSF52540">
    <property type="entry name" value="P-loop containing nucleoside triphosphate hydrolases"/>
    <property type="match status" value="1"/>
</dbReference>
<reference evidence="4" key="3">
    <citation type="submission" date="2015-04" db="UniProtKB">
        <authorList>
            <consortium name="EnsemblPlants"/>
        </authorList>
    </citation>
    <scope>IDENTIFICATION</scope>
</reference>
<dbReference type="HOGENOM" id="CLU_000837_8_0_1"/>
<accession>A0A0D9XVB7</accession>
<dbReference type="InterPro" id="IPR002182">
    <property type="entry name" value="NB-ARC"/>
</dbReference>
<dbReference type="Gene3D" id="3.40.50.300">
    <property type="entry name" value="P-loop containing nucleotide triphosphate hydrolases"/>
    <property type="match status" value="1"/>
</dbReference>
<feature type="domain" description="R13L1/DRL21-like LRR repeat region" evidence="3">
    <location>
        <begin position="339"/>
        <end position="461"/>
    </location>
</feature>
<keyword evidence="5" id="KW-1185">Reference proteome</keyword>
<dbReference type="Gramene" id="LPERR11G19300.2">
    <property type="protein sequence ID" value="LPERR11G19300.2"/>
    <property type="gene ID" value="LPERR11G19300"/>
</dbReference>
<sequence length="622" mass="71063">MADPVTIGAAVGWSMKAAGWVISPIISNLVKQGSSYLGFDTSEKLRQLEIKVLQLELMLEKETDQMYAHRIRLDPLLQSLKSAFYEAEDILDDVEYHLLKRQIEYYPFNKRNWACKIHSALPSCSCMKNQEPNHSNVDRRKTVNVTTAAPPHVVTGRDEDRDNIIALLHENVDDVEPKSNRSLSDSIIGIHGIPGSGKSTLAKDVCAYEEKNKHDKKDGHFDLIMWVRVSQNFSVDDTFKKMLEEATGNPCPKFYSPNTLEEKLAKALSGTRFLLEEIALEFGKIGQEIYLKMFVILALDFGNSDFEFSSKENMSNLGRLTSLQTAPNIKLKKKAGYEIQQLKHLNKLRGRLYIEGLENIESKEAALEANLSARVHLKELKLEWGNDDSFCAEVLEGLCPPTELQTLDIRYYKDSIYPSWMIGQHNGPEHLNVLRLWGCSRLESIPEESKLFTHLCKLKIRFCSWDSLPDNMERLSSLEELELIGCQKITSLNMLPQSLKKIRVGFCNAEQFTNGHKFLQELELFHCFQLESISEVNKLLTDNLLSLKIESFSWDSLPDNMERLRSLEELELGLSKITTLPTLPQSLKKFVVSCGNDEFISSCQTVDHPNWQKIKHIPYRKM</sequence>
<dbReference type="STRING" id="77586.A0A0D9XVB7"/>
<dbReference type="InterPro" id="IPR027417">
    <property type="entry name" value="P-loop_NTPase"/>
</dbReference>
<dbReference type="GO" id="GO:0043531">
    <property type="term" value="F:ADP binding"/>
    <property type="evidence" value="ECO:0007669"/>
    <property type="project" value="InterPro"/>
</dbReference>
<dbReference type="InterPro" id="IPR032675">
    <property type="entry name" value="LRR_dom_sf"/>
</dbReference>
<dbReference type="eggNOG" id="KOG4658">
    <property type="taxonomic scope" value="Eukaryota"/>
</dbReference>
<dbReference type="Pfam" id="PF25019">
    <property type="entry name" value="LRR_R13L1-DRL21"/>
    <property type="match status" value="1"/>
</dbReference>
<dbReference type="EnsemblPlants" id="LPERR11G19300.2">
    <property type="protein sequence ID" value="LPERR11G19300.2"/>
    <property type="gene ID" value="LPERR11G19300"/>
</dbReference>
<evidence type="ECO:0000259" key="2">
    <source>
        <dbReference type="Pfam" id="PF00931"/>
    </source>
</evidence>
<keyword evidence="1" id="KW-0433">Leucine-rich repeat</keyword>
<dbReference type="SUPFAM" id="SSF52058">
    <property type="entry name" value="L domain-like"/>
    <property type="match status" value="1"/>
</dbReference>
<dbReference type="PANTHER" id="PTHR36766:SF64">
    <property type="entry name" value="OS12G0206100 PROTEIN"/>
    <property type="match status" value="1"/>
</dbReference>
<dbReference type="AlphaFoldDB" id="A0A0D9XVB7"/>
<dbReference type="Gramene" id="LPERR11G19300.1">
    <property type="protein sequence ID" value="LPERR11G19300.1"/>
    <property type="gene ID" value="LPERR11G19300"/>
</dbReference>
<evidence type="ECO:0000313" key="4">
    <source>
        <dbReference type="EnsemblPlants" id="LPERR11G19300.2"/>
    </source>
</evidence>
<dbReference type="Gene3D" id="3.80.10.10">
    <property type="entry name" value="Ribonuclease Inhibitor"/>
    <property type="match status" value="1"/>
</dbReference>
<feature type="domain" description="NB-ARC" evidence="2">
    <location>
        <begin position="181"/>
        <end position="275"/>
    </location>
</feature>